<gene>
    <name evidence="2" type="ORF">IAB51_11165</name>
</gene>
<comment type="caution">
    <text evidence="2">The sequence shown here is derived from an EMBL/GenBank/DDBJ whole genome shotgun (WGS) entry which is preliminary data.</text>
</comment>
<dbReference type="Proteomes" id="UP000824002">
    <property type="component" value="Unassembled WGS sequence"/>
</dbReference>
<dbReference type="AlphaFoldDB" id="A0A9D1K0I0"/>
<evidence type="ECO:0000313" key="3">
    <source>
        <dbReference type="Proteomes" id="UP000824002"/>
    </source>
</evidence>
<proteinExistence type="predicted"/>
<evidence type="ECO:0000313" key="2">
    <source>
        <dbReference type="EMBL" id="HIS77345.1"/>
    </source>
</evidence>
<organism evidence="2 3">
    <name type="scientific">Candidatus Merdivicinus excrementipullorum</name>
    <dbReference type="NCBI Taxonomy" id="2840867"/>
    <lineage>
        <taxon>Bacteria</taxon>
        <taxon>Bacillati</taxon>
        <taxon>Bacillota</taxon>
        <taxon>Clostridia</taxon>
        <taxon>Eubacteriales</taxon>
        <taxon>Oscillospiraceae</taxon>
        <taxon>Oscillospiraceae incertae sedis</taxon>
        <taxon>Candidatus Merdivicinus</taxon>
    </lineage>
</organism>
<reference evidence="2" key="2">
    <citation type="journal article" date="2021" name="PeerJ">
        <title>Extensive microbial diversity within the chicken gut microbiome revealed by metagenomics and culture.</title>
        <authorList>
            <person name="Gilroy R."/>
            <person name="Ravi A."/>
            <person name="Getino M."/>
            <person name="Pursley I."/>
            <person name="Horton D.L."/>
            <person name="Alikhan N.F."/>
            <person name="Baker D."/>
            <person name="Gharbi K."/>
            <person name="Hall N."/>
            <person name="Watson M."/>
            <person name="Adriaenssens E.M."/>
            <person name="Foster-Nyarko E."/>
            <person name="Jarju S."/>
            <person name="Secka A."/>
            <person name="Antonio M."/>
            <person name="Oren A."/>
            <person name="Chaudhuri R.R."/>
            <person name="La Ragione R."/>
            <person name="Hildebrand F."/>
            <person name="Pallen M.J."/>
        </authorList>
    </citation>
    <scope>NUCLEOTIDE SEQUENCE</scope>
    <source>
        <strain evidence="2">CHK199-13235</strain>
    </source>
</reference>
<reference evidence="2" key="1">
    <citation type="submission" date="2020-10" db="EMBL/GenBank/DDBJ databases">
        <authorList>
            <person name="Gilroy R."/>
        </authorList>
    </citation>
    <scope>NUCLEOTIDE SEQUENCE</scope>
    <source>
        <strain evidence="2">CHK199-13235</strain>
    </source>
</reference>
<protein>
    <submittedName>
        <fullName evidence="2">Uncharacterized protein</fullName>
    </submittedName>
</protein>
<sequence length="135" mass="15314">MRKDNLWKITRKPGRSHCAMYRILFRKNRRAGKPGPYSSPPGHHFGNPVPETAVHPAVHKPGAWHNGRGELSPAIRRLVLQKNEGQKIQPSFLFYFMTPAAVFYHWRFASTAKQQLRGTSAKGAQLVARQPKFSA</sequence>
<dbReference type="EMBL" id="DVJP01000073">
    <property type="protein sequence ID" value="HIS77345.1"/>
    <property type="molecule type" value="Genomic_DNA"/>
</dbReference>
<feature type="region of interest" description="Disordered" evidence="1">
    <location>
        <begin position="31"/>
        <end position="67"/>
    </location>
</feature>
<evidence type="ECO:0000256" key="1">
    <source>
        <dbReference type="SAM" id="MobiDB-lite"/>
    </source>
</evidence>
<name>A0A9D1K0I0_9FIRM</name>
<accession>A0A9D1K0I0</accession>